<protein>
    <submittedName>
        <fullName evidence="3">HIT domain-containing protein</fullName>
    </submittedName>
</protein>
<dbReference type="SUPFAM" id="SSF54197">
    <property type="entry name" value="HIT-like"/>
    <property type="match status" value="1"/>
</dbReference>
<dbReference type="PROSITE" id="PS00892">
    <property type="entry name" value="HIT_1"/>
    <property type="match status" value="1"/>
</dbReference>
<feature type="short sequence motif" description="Histidine triad motif" evidence="1">
    <location>
        <begin position="105"/>
        <end position="109"/>
    </location>
</feature>
<dbReference type="InterPro" id="IPR001310">
    <property type="entry name" value="Histidine_triad_HIT"/>
</dbReference>
<dbReference type="EMBL" id="CP107052">
    <property type="protein sequence ID" value="UYH51950.1"/>
    <property type="molecule type" value="Genomic_DNA"/>
</dbReference>
<dbReference type="PANTHER" id="PTHR23089">
    <property type="entry name" value="HISTIDINE TRIAD HIT PROTEIN"/>
    <property type="match status" value="1"/>
</dbReference>
<dbReference type="Proteomes" id="UP001163831">
    <property type="component" value="Chromosome"/>
</dbReference>
<dbReference type="InterPro" id="IPR011146">
    <property type="entry name" value="HIT-like"/>
</dbReference>
<name>A0ABY6GK85_9PROT</name>
<evidence type="ECO:0000313" key="3">
    <source>
        <dbReference type="EMBL" id="UYH51950.1"/>
    </source>
</evidence>
<dbReference type="PROSITE" id="PS51084">
    <property type="entry name" value="HIT_2"/>
    <property type="match status" value="1"/>
</dbReference>
<organism evidence="3 4">
    <name type="scientific">Candidatus Kirkpatrickella diaphorinae</name>
    <dbReference type="NCBI Taxonomy" id="2984322"/>
    <lineage>
        <taxon>Bacteria</taxon>
        <taxon>Pseudomonadati</taxon>
        <taxon>Pseudomonadota</taxon>
        <taxon>Alphaproteobacteria</taxon>
        <taxon>Acetobacterales</taxon>
        <taxon>Acetobacteraceae</taxon>
        <taxon>Candidatus Kirkpatrickella</taxon>
    </lineage>
</organism>
<gene>
    <name evidence="3" type="ORF">N5W20_03590</name>
</gene>
<dbReference type="RefSeq" id="WP_319807545.1">
    <property type="nucleotide sequence ID" value="NZ_CP107052.1"/>
</dbReference>
<feature type="domain" description="HIT" evidence="2">
    <location>
        <begin position="11"/>
        <end position="121"/>
    </location>
</feature>
<dbReference type="PRINTS" id="PR00332">
    <property type="entry name" value="HISTRIAD"/>
</dbReference>
<dbReference type="Gene3D" id="3.30.428.10">
    <property type="entry name" value="HIT-like"/>
    <property type="match status" value="1"/>
</dbReference>
<sequence length="124" mass="13920">MTENTYDDQNIFARILRHELKADVIFENDHVLVFRDKFPQARVHLLAIPKGRYRSFDDFSAHAGQEEIVSFFQAIGDSARQAGLTCGGYRLVSNCGKNAGQEVPHFHMHILGGEALGPIISQLH</sequence>
<reference evidence="3" key="1">
    <citation type="submission" date="2022-10" db="EMBL/GenBank/DDBJ databases">
        <title>Candidatus Kirkpatrella diaphorinas gen. nov., sp. nov., an uncultured endosymbiont identified in a population of Diaphorina citri from Hawaii.</title>
        <authorList>
            <person name="Henry E.M."/>
            <person name="Carlson C.R."/>
            <person name="Kuo Y.-W."/>
        </authorList>
    </citation>
    <scope>NUCLEOTIDE SEQUENCE</scope>
    <source>
        <strain evidence="3">CADCRV1</strain>
    </source>
</reference>
<dbReference type="InterPro" id="IPR019808">
    <property type="entry name" value="Histidine_triad_CS"/>
</dbReference>
<keyword evidence="4" id="KW-1185">Reference proteome</keyword>
<evidence type="ECO:0000259" key="2">
    <source>
        <dbReference type="PROSITE" id="PS51084"/>
    </source>
</evidence>
<proteinExistence type="predicted"/>
<evidence type="ECO:0000313" key="4">
    <source>
        <dbReference type="Proteomes" id="UP001163831"/>
    </source>
</evidence>
<dbReference type="InterPro" id="IPR036265">
    <property type="entry name" value="HIT-like_sf"/>
</dbReference>
<accession>A0ABY6GK85</accession>
<dbReference type="Pfam" id="PF01230">
    <property type="entry name" value="HIT"/>
    <property type="match status" value="1"/>
</dbReference>
<evidence type="ECO:0000256" key="1">
    <source>
        <dbReference type="PROSITE-ProRule" id="PRU00464"/>
    </source>
</evidence>